<proteinExistence type="predicted"/>
<sequence>MVWRSAGVSWRDGVPGLRWDGGRAGSRVSALGYGRVIGFRAVGERRCPGARGNVCPLGALVGGRSTGGRCAECARLDRAHSVAADTLLDDPRPYRVYLAWFGPGLVKVGITREERGDARLLEQGAVAFSWLGRGPLMAARRTEEVLRHALAVPDRIPYARKRAVRTALPPAAEREGEVAELYARAVGVGAWAETLERLECEVHDHVAAFRLDGLPPLDASVVELVPDGVVAGRLLAAAGPDLHLLDRDGRHLALDTRLLSGWGIESAPAGLPVSVPLGFGDGQEQLF</sequence>
<name>A0A2P2GH79_STREW</name>
<dbReference type="RefSeq" id="WP_046911322.1">
    <property type="nucleotide sequence ID" value="NZ_BAAAXG010000026.1"/>
</dbReference>
<protein>
    <recommendedName>
        <fullName evidence="3">DUF2797 domain-containing protein</fullName>
    </recommendedName>
</protein>
<dbReference type="OrthoDB" id="3171606at2"/>
<keyword evidence="2" id="KW-1185">Reference proteome</keyword>
<dbReference type="Pfam" id="PF10977">
    <property type="entry name" value="DUF2797"/>
    <property type="match status" value="1"/>
</dbReference>
<dbReference type="AlphaFoldDB" id="A0A2P2GH79"/>
<reference evidence="1 2" key="1">
    <citation type="submission" date="2015-05" db="EMBL/GenBank/DDBJ databases">
        <title>Draft Genome assembly of Streptomyces showdoensis.</title>
        <authorList>
            <person name="Thapa K.K."/>
            <person name="Metsa-Ketela M."/>
        </authorList>
    </citation>
    <scope>NUCLEOTIDE SEQUENCE [LARGE SCALE GENOMIC DNA]</scope>
    <source>
        <strain evidence="1 2">ATCC 15227</strain>
    </source>
</reference>
<evidence type="ECO:0000313" key="1">
    <source>
        <dbReference type="EMBL" id="KKZ70145.1"/>
    </source>
</evidence>
<dbReference type="Proteomes" id="UP000265325">
    <property type="component" value="Unassembled WGS sequence"/>
</dbReference>
<evidence type="ECO:0008006" key="3">
    <source>
        <dbReference type="Google" id="ProtNLM"/>
    </source>
</evidence>
<gene>
    <name evidence="1" type="ORF">VO63_30580</name>
</gene>
<evidence type="ECO:0000313" key="2">
    <source>
        <dbReference type="Proteomes" id="UP000265325"/>
    </source>
</evidence>
<accession>A0A2P2GH79</accession>
<comment type="caution">
    <text evidence="1">The sequence shown here is derived from an EMBL/GenBank/DDBJ whole genome shotgun (WGS) entry which is preliminary data.</text>
</comment>
<dbReference type="InterPro" id="IPR021246">
    <property type="entry name" value="DUF2797"/>
</dbReference>
<dbReference type="EMBL" id="LAQS01000067">
    <property type="protein sequence ID" value="KKZ70145.1"/>
    <property type="molecule type" value="Genomic_DNA"/>
</dbReference>
<organism evidence="1 2">
    <name type="scientific">Streptomyces showdoensis</name>
    <dbReference type="NCBI Taxonomy" id="68268"/>
    <lineage>
        <taxon>Bacteria</taxon>
        <taxon>Bacillati</taxon>
        <taxon>Actinomycetota</taxon>
        <taxon>Actinomycetes</taxon>
        <taxon>Kitasatosporales</taxon>
        <taxon>Streptomycetaceae</taxon>
        <taxon>Streptomyces</taxon>
    </lineage>
</organism>